<protein>
    <submittedName>
        <fullName evidence="1">Uncharacterized protein</fullName>
    </submittedName>
</protein>
<evidence type="ECO:0000313" key="2">
    <source>
        <dbReference type="Proteomes" id="UP000828390"/>
    </source>
</evidence>
<organism evidence="1 2">
    <name type="scientific">Dreissena polymorpha</name>
    <name type="common">Zebra mussel</name>
    <name type="synonym">Mytilus polymorpha</name>
    <dbReference type="NCBI Taxonomy" id="45954"/>
    <lineage>
        <taxon>Eukaryota</taxon>
        <taxon>Metazoa</taxon>
        <taxon>Spiralia</taxon>
        <taxon>Lophotrochozoa</taxon>
        <taxon>Mollusca</taxon>
        <taxon>Bivalvia</taxon>
        <taxon>Autobranchia</taxon>
        <taxon>Heteroconchia</taxon>
        <taxon>Euheterodonta</taxon>
        <taxon>Imparidentia</taxon>
        <taxon>Neoheterodontei</taxon>
        <taxon>Myida</taxon>
        <taxon>Dreissenoidea</taxon>
        <taxon>Dreissenidae</taxon>
        <taxon>Dreissena</taxon>
    </lineage>
</organism>
<keyword evidence="2" id="KW-1185">Reference proteome</keyword>
<reference evidence="1" key="2">
    <citation type="submission" date="2020-11" db="EMBL/GenBank/DDBJ databases">
        <authorList>
            <person name="McCartney M.A."/>
            <person name="Auch B."/>
            <person name="Kono T."/>
            <person name="Mallez S."/>
            <person name="Becker A."/>
            <person name="Gohl D.M."/>
            <person name="Silverstein K.A.T."/>
            <person name="Koren S."/>
            <person name="Bechman K.B."/>
            <person name="Herman A."/>
            <person name="Abrahante J.E."/>
            <person name="Garbe J."/>
        </authorList>
    </citation>
    <scope>NUCLEOTIDE SEQUENCE</scope>
    <source>
        <strain evidence="1">Duluth1</strain>
        <tissue evidence="1">Whole animal</tissue>
    </source>
</reference>
<sequence>MESDAHSVKTATHLVATEKAVKMSTNAATVLKDVVMAVIIRLGPIDVHAPTDIYYIRMAKLAETLTNVRLALVAVRKYAPTTVFLLSWLSTAG</sequence>
<reference evidence="1" key="1">
    <citation type="journal article" date="2019" name="bioRxiv">
        <title>The Genome of the Zebra Mussel, Dreissena polymorpha: A Resource for Invasive Species Research.</title>
        <authorList>
            <person name="McCartney M.A."/>
            <person name="Auch B."/>
            <person name="Kono T."/>
            <person name="Mallez S."/>
            <person name="Zhang Y."/>
            <person name="Obille A."/>
            <person name="Becker A."/>
            <person name="Abrahante J.E."/>
            <person name="Garbe J."/>
            <person name="Badalamenti J.P."/>
            <person name="Herman A."/>
            <person name="Mangelson H."/>
            <person name="Liachko I."/>
            <person name="Sullivan S."/>
            <person name="Sone E.D."/>
            <person name="Koren S."/>
            <person name="Silverstein K.A.T."/>
            <person name="Beckman K.B."/>
            <person name="Gohl D.M."/>
        </authorList>
    </citation>
    <scope>NUCLEOTIDE SEQUENCE</scope>
    <source>
        <strain evidence="1">Duluth1</strain>
        <tissue evidence="1">Whole animal</tissue>
    </source>
</reference>
<proteinExistence type="predicted"/>
<name>A0A9D4EST0_DREPO</name>
<dbReference type="Proteomes" id="UP000828390">
    <property type="component" value="Unassembled WGS sequence"/>
</dbReference>
<evidence type="ECO:0000313" key="1">
    <source>
        <dbReference type="EMBL" id="KAH3785129.1"/>
    </source>
</evidence>
<dbReference type="AlphaFoldDB" id="A0A9D4EST0"/>
<accession>A0A9D4EST0</accession>
<gene>
    <name evidence="1" type="ORF">DPMN_163214</name>
</gene>
<dbReference type="EMBL" id="JAIWYP010000008">
    <property type="protein sequence ID" value="KAH3785129.1"/>
    <property type="molecule type" value="Genomic_DNA"/>
</dbReference>
<comment type="caution">
    <text evidence="1">The sequence shown here is derived from an EMBL/GenBank/DDBJ whole genome shotgun (WGS) entry which is preliminary data.</text>
</comment>